<accession>A0A1C3XA07</accession>
<evidence type="ECO:0000313" key="2">
    <source>
        <dbReference type="Proteomes" id="UP000199435"/>
    </source>
</evidence>
<sequence length="83" mass="9259">MTHRKWSKAVTIALVSPDEWVVIDTTQAASWAMIEDWPLEEAPLLDRALAVCADVISGKRTPEDARLAFIDAVKEARIPVKED</sequence>
<reference evidence="2" key="1">
    <citation type="submission" date="2016-08" db="EMBL/GenBank/DDBJ databases">
        <authorList>
            <person name="Varghese N."/>
            <person name="Submissions Spin"/>
        </authorList>
    </citation>
    <scope>NUCLEOTIDE SEQUENCE [LARGE SCALE GENOMIC DNA]</scope>
    <source>
        <strain evidence="2">HAMBI 2971</strain>
    </source>
</reference>
<dbReference type="RefSeq" id="WP_092856330.1">
    <property type="nucleotide sequence ID" value="NZ_FMAH01000071.1"/>
</dbReference>
<protein>
    <recommendedName>
        <fullName evidence="3">DUF982 domain-containing protein</fullName>
    </recommendedName>
</protein>
<dbReference type="STRING" id="411945.GA0061102_107117"/>
<gene>
    <name evidence="1" type="ORF">GA0061102_107117</name>
</gene>
<evidence type="ECO:0000313" key="1">
    <source>
        <dbReference type="EMBL" id="SCB49110.1"/>
    </source>
</evidence>
<dbReference type="InterPro" id="IPR010385">
    <property type="entry name" value="DUF982"/>
</dbReference>
<dbReference type="OrthoDB" id="8386013at2"/>
<dbReference type="Proteomes" id="UP000199435">
    <property type="component" value="Unassembled WGS sequence"/>
</dbReference>
<dbReference type="EMBL" id="FMAH01000071">
    <property type="protein sequence ID" value="SCB49110.1"/>
    <property type="molecule type" value="Genomic_DNA"/>
</dbReference>
<name>A0A1C3XA07_9HYPH</name>
<dbReference type="AlphaFoldDB" id="A0A1C3XA07"/>
<dbReference type="Pfam" id="PF06169">
    <property type="entry name" value="DUF982"/>
    <property type="match status" value="1"/>
</dbReference>
<evidence type="ECO:0008006" key="3">
    <source>
        <dbReference type="Google" id="ProtNLM"/>
    </source>
</evidence>
<keyword evidence="2" id="KW-1185">Reference proteome</keyword>
<proteinExistence type="predicted"/>
<dbReference type="Gene3D" id="6.10.250.730">
    <property type="match status" value="1"/>
</dbReference>
<organism evidence="1 2">
    <name type="scientific">Rhizobium miluonense</name>
    <dbReference type="NCBI Taxonomy" id="411945"/>
    <lineage>
        <taxon>Bacteria</taxon>
        <taxon>Pseudomonadati</taxon>
        <taxon>Pseudomonadota</taxon>
        <taxon>Alphaproteobacteria</taxon>
        <taxon>Hyphomicrobiales</taxon>
        <taxon>Rhizobiaceae</taxon>
        <taxon>Rhizobium/Agrobacterium group</taxon>
        <taxon>Rhizobium</taxon>
    </lineage>
</organism>